<feature type="compositionally biased region" description="Basic and acidic residues" evidence="1">
    <location>
        <begin position="7"/>
        <end position="26"/>
    </location>
</feature>
<feature type="compositionally biased region" description="Low complexity" evidence="1">
    <location>
        <begin position="81"/>
        <end position="92"/>
    </location>
</feature>
<keyword evidence="3" id="KW-1185">Reference proteome</keyword>
<proteinExistence type="predicted"/>
<gene>
    <name evidence="2" type="ORF">MAR_023717</name>
</gene>
<feature type="compositionally biased region" description="Basic and acidic residues" evidence="1">
    <location>
        <begin position="129"/>
        <end position="165"/>
    </location>
</feature>
<feature type="compositionally biased region" description="Basic and acidic residues" evidence="1">
    <location>
        <begin position="71"/>
        <end position="80"/>
    </location>
</feature>
<evidence type="ECO:0000256" key="1">
    <source>
        <dbReference type="SAM" id="MobiDB-lite"/>
    </source>
</evidence>
<reference evidence="2" key="1">
    <citation type="submission" date="2022-11" db="EMBL/GenBank/DDBJ databases">
        <title>Centuries of genome instability and evolution in soft-shell clam transmissible cancer (bioRxiv).</title>
        <authorList>
            <person name="Hart S.F.M."/>
            <person name="Yonemitsu M.A."/>
            <person name="Giersch R.M."/>
            <person name="Beal B.F."/>
            <person name="Arriagada G."/>
            <person name="Davis B.W."/>
            <person name="Ostrander E.A."/>
            <person name="Goff S.P."/>
            <person name="Metzger M.J."/>
        </authorList>
    </citation>
    <scope>NUCLEOTIDE SEQUENCE</scope>
    <source>
        <strain evidence="2">MELC-2E11</strain>
        <tissue evidence="2">Siphon/mantle</tissue>
    </source>
</reference>
<dbReference type="EMBL" id="CP111014">
    <property type="protein sequence ID" value="WAQ99344.1"/>
    <property type="molecule type" value="Genomic_DNA"/>
</dbReference>
<evidence type="ECO:0000313" key="2">
    <source>
        <dbReference type="EMBL" id="WAQ99344.1"/>
    </source>
</evidence>
<feature type="compositionally biased region" description="Basic residues" evidence="1">
    <location>
        <begin position="117"/>
        <end position="128"/>
    </location>
</feature>
<evidence type="ECO:0000313" key="3">
    <source>
        <dbReference type="Proteomes" id="UP001164746"/>
    </source>
</evidence>
<accession>A0ABY7DNS2</accession>
<dbReference type="Proteomes" id="UP001164746">
    <property type="component" value="Chromosome 3"/>
</dbReference>
<name>A0ABY7DNS2_MYAAR</name>
<protein>
    <submittedName>
        <fullName evidence="2">Uncharacterized protein</fullName>
    </submittedName>
</protein>
<sequence>MSFLRLKLRDHVRQKSNTEKTNETENHPLSPKEQMKVYRKRPKESPALYKAYKENEAARGRQYRASLNDAQKADQREKPGCESSNGESNKSSKVQKKTQQEKWRLRKQQQRVNMTAQKKRRLNEKRRAKCDEKKQRTKTNKEKHSNKESSRQEIDGYKTDDEQNRPYHGNRKKLHNASPRKRKALEQEGFSTPAVKKRHIDFVKQYQKEMQDTYHLERRRHIASIAKINTHERTEFGFSWGFAYKASQLDGF</sequence>
<organism evidence="2 3">
    <name type="scientific">Mya arenaria</name>
    <name type="common">Soft-shell clam</name>
    <dbReference type="NCBI Taxonomy" id="6604"/>
    <lineage>
        <taxon>Eukaryota</taxon>
        <taxon>Metazoa</taxon>
        <taxon>Spiralia</taxon>
        <taxon>Lophotrochozoa</taxon>
        <taxon>Mollusca</taxon>
        <taxon>Bivalvia</taxon>
        <taxon>Autobranchia</taxon>
        <taxon>Heteroconchia</taxon>
        <taxon>Euheterodonta</taxon>
        <taxon>Imparidentia</taxon>
        <taxon>Neoheterodontei</taxon>
        <taxon>Myida</taxon>
        <taxon>Myoidea</taxon>
        <taxon>Myidae</taxon>
        <taxon>Mya</taxon>
    </lineage>
</organism>
<feature type="region of interest" description="Disordered" evidence="1">
    <location>
        <begin position="1"/>
        <end position="192"/>
    </location>
</feature>
<feature type="compositionally biased region" description="Basic residues" evidence="1">
    <location>
        <begin position="168"/>
        <end position="183"/>
    </location>
</feature>